<reference evidence="1" key="1">
    <citation type="submission" date="2023-08" db="EMBL/GenBank/DDBJ databases">
        <authorList>
            <person name="Alioto T."/>
            <person name="Alioto T."/>
            <person name="Gomez Garrido J."/>
        </authorList>
    </citation>
    <scope>NUCLEOTIDE SEQUENCE</scope>
</reference>
<evidence type="ECO:0000313" key="1">
    <source>
        <dbReference type="EMBL" id="CAI9730845.1"/>
    </source>
</evidence>
<proteinExistence type="predicted"/>
<keyword evidence="2" id="KW-1185">Reference proteome</keyword>
<sequence length="76" mass="8470">MFEVPHLKMTSCEKSSFCQREVAQLNGIDTKLSELVDLSSEAFEPPLETALTIERTIEYSNTLTTFITIATSALQV</sequence>
<dbReference type="Proteomes" id="UP001162480">
    <property type="component" value="Chromosome 12"/>
</dbReference>
<name>A0AA36BAH9_OCTVU</name>
<evidence type="ECO:0000313" key="2">
    <source>
        <dbReference type="Proteomes" id="UP001162480"/>
    </source>
</evidence>
<dbReference type="AlphaFoldDB" id="A0AA36BAH9"/>
<gene>
    <name evidence="1" type="ORF">OCTVUL_1B016391</name>
</gene>
<dbReference type="EMBL" id="OX597825">
    <property type="protein sequence ID" value="CAI9730845.1"/>
    <property type="molecule type" value="Genomic_DNA"/>
</dbReference>
<protein>
    <submittedName>
        <fullName evidence="1">Uncharacterized protein</fullName>
    </submittedName>
</protein>
<accession>A0AA36BAH9</accession>
<organism evidence="1 2">
    <name type="scientific">Octopus vulgaris</name>
    <name type="common">Common octopus</name>
    <dbReference type="NCBI Taxonomy" id="6645"/>
    <lineage>
        <taxon>Eukaryota</taxon>
        <taxon>Metazoa</taxon>
        <taxon>Spiralia</taxon>
        <taxon>Lophotrochozoa</taxon>
        <taxon>Mollusca</taxon>
        <taxon>Cephalopoda</taxon>
        <taxon>Coleoidea</taxon>
        <taxon>Octopodiformes</taxon>
        <taxon>Octopoda</taxon>
        <taxon>Incirrata</taxon>
        <taxon>Octopodidae</taxon>
        <taxon>Octopus</taxon>
    </lineage>
</organism>